<protein>
    <submittedName>
        <fullName evidence="1">Uncharacterized protein</fullName>
    </submittedName>
</protein>
<dbReference type="EMBL" id="CP096659">
    <property type="protein sequence ID" value="UPV72985.1"/>
    <property type="molecule type" value="Genomic_DNA"/>
</dbReference>
<reference evidence="1 2" key="1">
    <citation type="submission" date="2022-04" db="EMBL/GenBank/DDBJ databases">
        <title>Diverse halophilic archaea isolated from saline environments.</title>
        <authorList>
            <person name="Cui H.-L."/>
        </authorList>
    </citation>
    <scope>NUCLEOTIDE SEQUENCE [LARGE SCALE GENOMIC DNA]</scope>
    <source>
        <strain evidence="1 2">XZYJT49</strain>
    </source>
</reference>
<dbReference type="KEGG" id="halx:M0R89_10535"/>
<dbReference type="Proteomes" id="UP000830729">
    <property type="component" value="Chromosome"/>
</dbReference>
<evidence type="ECO:0000313" key="1">
    <source>
        <dbReference type="EMBL" id="UPV72985.1"/>
    </source>
</evidence>
<dbReference type="RefSeq" id="WP_248649043.1">
    <property type="nucleotide sequence ID" value="NZ_CP096659.1"/>
</dbReference>
<organism evidence="1 2">
    <name type="scientific">Halorussus limi</name>
    <dbReference type="NCBI Taxonomy" id="2938695"/>
    <lineage>
        <taxon>Archaea</taxon>
        <taxon>Methanobacteriati</taxon>
        <taxon>Methanobacteriota</taxon>
        <taxon>Stenosarchaea group</taxon>
        <taxon>Halobacteria</taxon>
        <taxon>Halobacteriales</taxon>
        <taxon>Haladaptataceae</taxon>
        <taxon>Halorussus</taxon>
    </lineage>
</organism>
<proteinExistence type="predicted"/>
<keyword evidence="2" id="KW-1185">Reference proteome</keyword>
<evidence type="ECO:0000313" key="2">
    <source>
        <dbReference type="Proteomes" id="UP000830729"/>
    </source>
</evidence>
<dbReference type="GeneID" id="72185640"/>
<dbReference type="AlphaFoldDB" id="A0A8U0HPL2"/>
<gene>
    <name evidence="1" type="ORF">M0R89_10535</name>
</gene>
<sequence>MHDISEFARARDDAVTEYEVRYVDRTLPGPDAVRAALRDDGTVDTDRLRSALATVGKSVADWNERGRYADSEYGSDLRTVR</sequence>
<name>A0A8U0HPL2_9EURY</name>
<accession>A0A8U0HPL2</accession>